<dbReference type="AlphaFoldDB" id="A0A940WP60"/>
<keyword evidence="3" id="KW-0489">Methyltransferase</keyword>
<feature type="region of interest" description="Disordered" evidence="1">
    <location>
        <begin position="218"/>
        <end position="254"/>
    </location>
</feature>
<comment type="caution">
    <text evidence="3">The sequence shown here is derived from an EMBL/GenBank/DDBJ whole genome shotgun (WGS) entry which is preliminary data.</text>
</comment>
<protein>
    <submittedName>
        <fullName evidence="3">Methyltransferase domain-containing protein</fullName>
    </submittedName>
</protein>
<dbReference type="Gene3D" id="3.40.50.150">
    <property type="entry name" value="Vaccinia Virus protein VP39"/>
    <property type="match status" value="1"/>
</dbReference>
<organism evidence="3 4">
    <name type="scientific">Microbispora oryzae</name>
    <dbReference type="NCBI Taxonomy" id="2806554"/>
    <lineage>
        <taxon>Bacteria</taxon>
        <taxon>Bacillati</taxon>
        <taxon>Actinomycetota</taxon>
        <taxon>Actinomycetes</taxon>
        <taxon>Streptosporangiales</taxon>
        <taxon>Streptosporangiaceae</taxon>
        <taxon>Microbispora</taxon>
    </lineage>
</organism>
<dbReference type="GO" id="GO:0008757">
    <property type="term" value="F:S-adenosylmethionine-dependent methyltransferase activity"/>
    <property type="evidence" value="ECO:0007669"/>
    <property type="project" value="InterPro"/>
</dbReference>
<dbReference type="RefSeq" id="WP_210155629.1">
    <property type="nucleotide sequence ID" value="NZ_JAFCNB010000005.1"/>
</dbReference>
<evidence type="ECO:0000259" key="2">
    <source>
        <dbReference type="Pfam" id="PF08241"/>
    </source>
</evidence>
<gene>
    <name evidence="3" type="ORF">JOL79_10895</name>
</gene>
<proteinExistence type="predicted"/>
<keyword evidence="4" id="KW-1185">Reference proteome</keyword>
<evidence type="ECO:0000256" key="1">
    <source>
        <dbReference type="SAM" id="MobiDB-lite"/>
    </source>
</evidence>
<dbReference type="GO" id="GO:0032259">
    <property type="term" value="P:methylation"/>
    <property type="evidence" value="ECO:0007669"/>
    <property type="project" value="UniProtKB-KW"/>
</dbReference>
<dbReference type="Pfam" id="PF08241">
    <property type="entry name" value="Methyltransf_11"/>
    <property type="match status" value="1"/>
</dbReference>
<dbReference type="Proteomes" id="UP000674234">
    <property type="component" value="Unassembled WGS sequence"/>
</dbReference>
<accession>A0A940WP60</accession>
<keyword evidence="3" id="KW-0808">Transferase</keyword>
<dbReference type="PANTHER" id="PTHR43861">
    <property type="entry name" value="TRANS-ACONITATE 2-METHYLTRANSFERASE-RELATED"/>
    <property type="match status" value="1"/>
</dbReference>
<dbReference type="CDD" id="cd02440">
    <property type="entry name" value="AdoMet_MTases"/>
    <property type="match status" value="1"/>
</dbReference>
<reference evidence="3" key="1">
    <citation type="submission" date="2021-02" db="EMBL/GenBank/DDBJ databases">
        <title>Draft genome sequence of Microbispora sp. RL4-1S isolated from rice leaves in Thailand.</title>
        <authorList>
            <person name="Muangham S."/>
            <person name="Duangmal K."/>
        </authorList>
    </citation>
    <scope>NUCLEOTIDE SEQUENCE</scope>
    <source>
        <strain evidence="3">RL4-1S</strain>
    </source>
</reference>
<feature type="domain" description="Methyltransferase type 11" evidence="2">
    <location>
        <begin position="53"/>
        <end position="149"/>
    </location>
</feature>
<evidence type="ECO:0000313" key="4">
    <source>
        <dbReference type="Proteomes" id="UP000674234"/>
    </source>
</evidence>
<feature type="compositionally biased region" description="Polar residues" evidence="1">
    <location>
        <begin position="234"/>
        <end position="254"/>
    </location>
</feature>
<sequence>MPTSDLASIAAFWDAAADTFDDEADHGLRDPRIREAWARRLVEWLPEAPADILDLGCGTGSLTLLLAELGHRPTGVDLSPRMIDQATRKLTAAGFHADLAVGDASDPPVTAYDTFDVILVRHLVWTLPRPEEALDRWLGLLRPQGRLVLVEGHWDTAGDDGFYVPDAVPLPWLGGVPASRLVETLEPRARIVHIEQLTDPLLWGRPIDDERYVVIARPKGAGTTPEPATPRGQAASTSTFSRTPRASGTRTAAE</sequence>
<dbReference type="InterPro" id="IPR029063">
    <property type="entry name" value="SAM-dependent_MTases_sf"/>
</dbReference>
<name>A0A940WP60_9ACTN</name>
<dbReference type="SUPFAM" id="SSF53335">
    <property type="entry name" value="S-adenosyl-L-methionine-dependent methyltransferases"/>
    <property type="match status" value="1"/>
</dbReference>
<dbReference type="EMBL" id="JAFCNB010000005">
    <property type="protein sequence ID" value="MBP2704319.1"/>
    <property type="molecule type" value="Genomic_DNA"/>
</dbReference>
<dbReference type="InterPro" id="IPR013216">
    <property type="entry name" value="Methyltransf_11"/>
</dbReference>
<evidence type="ECO:0000313" key="3">
    <source>
        <dbReference type="EMBL" id="MBP2704319.1"/>
    </source>
</evidence>